<dbReference type="EMBL" id="SWAV01000004">
    <property type="protein sequence ID" value="TKA91009.1"/>
    <property type="molecule type" value="Genomic_DNA"/>
</dbReference>
<dbReference type="InterPro" id="IPR012347">
    <property type="entry name" value="Ferritin-like"/>
</dbReference>
<evidence type="ECO:0000259" key="1">
    <source>
        <dbReference type="Pfam" id="PF13628"/>
    </source>
</evidence>
<feature type="domain" description="DUF4142" evidence="1">
    <location>
        <begin position="14"/>
        <end position="146"/>
    </location>
</feature>
<dbReference type="InterPro" id="IPR025419">
    <property type="entry name" value="DUF4142"/>
</dbReference>
<gene>
    <name evidence="2" type="ORF">FA869_11485</name>
</gene>
<evidence type="ECO:0000313" key="3">
    <source>
        <dbReference type="Proteomes" id="UP000305198"/>
    </source>
</evidence>
<name>A0A4U0YKD7_9GAMM</name>
<dbReference type="Pfam" id="PF13628">
    <property type="entry name" value="DUF4142"/>
    <property type="match status" value="1"/>
</dbReference>
<dbReference type="PANTHER" id="PTHR38593">
    <property type="entry name" value="BLR2558 PROTEIN"/>
    <property type="match status" value="1"/>
</dbReference>
<evidence type="ECO:0000313" key="2">
    <source>
        <dbReference type="EMBL" id="TKA91009.1"/>
    </source>
</evidence>
<dbReference type="AlphaFoldDB" id="A0A4U0YKD7"/>
<comment type="caution">
    <text evidence="2">The sequence shown here is derived from an EMBL/GenBank/DDBJ whole genome shotgun (WGS) entry which is preliminary data.</text>
</comment>
<proteinExistence type="predicted"/>
<accession>A0A4U0YKD7</accession>
<sequence>MAGMDTDNDTIDANDFLEEASAKGVAEIETARKALEQGQSEQVKEFANMMIKDHAAANEKMAELAASKDLEISDEATLMDKAKAMILDARDGESFDAAYANNQVAAHEQTIELFERAARSDDAEIASFAKETLPKLKEHLKQAQALVESTPDT</sequence>
<dbReference type="Proteomes" id="UP000305198">
    <property type="component" value="Unassembled WGS sequence"/>
</dbReference>
<reference evidence="2 3" key="1">
    <citation type="submission" date="2019-04" db="EMBL/GenBank/DDBJ databases">
        <title>Crypto-aerobic microbial life in anoxic (sulfidic) marine sediments.</title>
        <authorList>
            <person name="Bhattacharya S."/>
            <person name="Roy C."/>
            <person name="Mondal N."/>
            <person name="Sarkar J."/>
            <person name="Mandal S."/>
            <person name="Rameez M.J."/>
            <person name="Ghosh W."/>
        </authorList>
    </citation>
    <scope>NUCLEOTIDE SEQUENCE [LARGE SCALE GENOMIC DNA]</scope>
    <source>
        <strain evidence="2 3">SBBB</strain>
    </source>
</reference>
<dbReference type="Gene3D" id="1.20.1260.10">
    <property type="match status" value="1"/>
</dbReference>
<dbReference type="OrthoDB" id="118677at2"/>
<dbReference type="PANTHER" id="PTHR38593:SF1">
    <property type="entry name" value="BLR2558 PROTEIN"/>
    <property type="match status" value="1"/>
</dbReference>
<organism evidence="2 3">
    <name type="scientific">Halopseudomonas bauzanensis</name>
    <dbReference type="NCBI Taxonomy" id="653930"/>
    <lineage>
        <taxon>Bacteria</taxon>
        <taxon>Pseudomonadati</taxon>
        <taxon>Pseudomonadota</taxon>
        <taxon>Gammaproteobacteria</taxon>
        <taxon>Pseudomonadales</taxon>
        <taxon>Pseudomonadaceae</taxon>
        <taxon>Halopseudomonas</taxon>
    </lineage>
</organism>
<protein>
    <submittedName>
        <fullName evidence="2">DUF4142 domain-containing protein</fullName>
    </submittedName>
</protein>
<dbReference type="RefSeq" id="WP_051610908.1">
    <property type="nucleotide sequence ID" value="NZ_FOGN01000001.1"/>
</dbReference>